<dbReference type="AlphaFoldDB" id="A0A6L8MEQ2"/>
<gene>
    <name evidence="3" type="ORF">GTP44_05335</name>
</gene>
<comment type="caution">
    <text evidence="3">The sequence shown here is derived from an EMBL/GenBank/DDBJ whole genome shotgun (WGS) entry which is preliminary data.</text>
</comment>
<feature type="compositionally biased region" description="Basic and acidic residues" evidence="1">
    <location>
        <begin position="410"/>
        <end position="429"/>
    </location>
</feature>
<reference evidence="3 4" key="1">
    <citation type="submission" date="2019-12" db="EMBL/GenBank/DDBJ databases">
        <title>Novel species isolated from a subtropical stream in China.</title>
        <authorList>
            <person name="Lu H."/>
        </authorList>
    </citation>
    <scope>NUCLEOTIDE SEQUENCE [LARGE SCALE GENOMIC DNA]</scope>
    <source>
        <strain evidence="3 4">FT50W</strain>
    </source>
</reference>
<protein>
    <submittedName>
        <fullName evidence="3">Uncharacterized protein</fullName>
    </submittedName>
</protein>
<keyword evidence="2" id="KW-0472">Membrane</keyword>
<evidence type="ECO:0000256" key="2">
    <source>
        <dbReference type="SAM" id="Phobius"/>
    </source>
</evidence>
<keyword evidence="2" id="KW-1133">Transmembrane helix</keyword>
<evidence type="ECO:0000256" key="1">
    <source>
        <dbReference type="SAM" id="MobiDB-lite"/>
    </source>
</evidence>
<keyword evidence="2" id="KW-0812">Transmembrane</keyword>
<feature type="transmembrane region" description="Helical" evidence="2">
    <location>
        <begin position="109"/>
        <end position="134"/>
    </location>
</feature>
<organism evidence="3 4">
    <name type="scientific">Duganella lactea</name>
    <dbReference type="NCBI Taxonomy" id="2692173"/>
    <lineage>
        <taxon>Bacteria</taxon>
        <taxon>Pseudomonadati</taxon>
        <taxon>Pseudomonadota</taxon>
        <taxon>Betaproteobacteria</taxon>
        <taxon>Burkholderiales</taxon>
        <taxon>Oxalobacteraceae</taxon>
        <taxon>Telluria group</taxon>
        <taxon>Duganella</taxon>
    </lineage>
</organism>
<evidence type="ECO:0000313" key="4">
    <source>
        <dbReference type="Proteomes" id="UP000474565"/>
    </source>
</evidence>
<proteinExistence type="predicted"/>
<dbReference type="Proteomes" id="UP000474565">
    <property type="component" value="Unassembled WGS sequence"/>
</dbReference>
<feature type="transmembrane region" description="Helical" evidence="2">
    <location>
        <begin position="146"/>
        <end position="169"/>
    </location>
</feature>
<name>A0A6L8MEQ2_9BURK</name>
<dbReference type="RefSeq" id="WP_161018613.1">
    <property type="nucleotide sequence ID" value="NZ_WWCP01000003.1"/>
</dbReference>
<dbReference type="EMBL" id="WWCP01000003">
    <property type="protein sequence ID" value="MYM81380.1"/>
    <property type="molecule type" value="Genomic_DNA"/>
</dbReference>
<feature type="region of interest" description="Disordered" evidence="1">
    <location>
        <begin position="410"/>
        <end position="443"/>
    </location>
</feature>
<accession>A0A6L8MEQ2</accession>
<feature type="transmembrane region" description="Helical" evidence="2">
    <location>
        <begin position="221"/>
        <end position="243"/>
    </location>
</feature>
<evidence type="ECO:0000313" key="3">
    <source>
        <dbReference type="EMBL" id="MYM81380.1"/>
    </source>
</evidence>
<feature type="transmembrane region" description="Helical" evidence="2">
    <location>
        <begin position="12"/>
        <end position="29"/>
    </location>
</feature>
<feature type="transmembrane region" description="Helical" evidence="2">
    <location>
        <begin position="311"/>
        <end position="333"/>
    </location>
</feature>
<sequence length="508" mass="56083">MKEFISTYPALAWSIVSVMLALVVVATLWQQLKWWWFNTWVNFPLLGRIASLSRDASVDVAHPGWYTGERTLCQEYKNFVHVQDEHDFNEKVTYLTKAGDNGRRNTPGWIWLLTVSMVFVEALGFSYVLAGYTIPGASENLQQTGAYGIAFLISVILVAFTHFAGHELYKSGRIKNARREWVADKCEFKLTTGTIPLARPQSADDDLPPYTQLCNRVGTHATYVVSVSTLIIVLLIAGAATYVRGQVLEKELVARVTQASQQIDSGNQAATDSLDMSKTSLRLPDADAASDHNADKKVASDEADIDRHGGWATFIVLAFVFVFLQLLGVIFGYRWGFAGQNSAEAYRDIGGGRYSSYSAVREAYRRVADTAQARLAVLQQRIMAKNINVGTSGKHLSKTFRDYVQETRVADQAERQHERDHAATFKRQEAPAAPTPAPAPVTVTAPAAAPGAADIVSQLNAMGEDKQAKLALLNSLAPELHEQVVVALKQHKEEKARQARNAELEDLL</sequence>